<dbReference type="EMBL" id="JADWYR010000002">
    <property type="protein sequence ID" value="MBG9378325.1"/>
    <property type="molecule type" value="Genomic_DNA"/>
</dbReference>
<dbReference type="AlphaFoldDB" id="A0A931GZQ8"/>
<accession>A0A931GZQ8</accession>
<dbReference type="InterPro" id="IPR025164">
    <property type="entry name" value="Toastrack_DUF4097"/>
</dbReference>
<gene>
    <name evidence="2" type="ORF">I5907_18955</name>
</gene>
<name>A0A931GZQ8_9BACT</name>
<organism evidence="2 3">
    <name type="scientific">Panacibacter microcysteis</name>
    <dbReference type="NCBI Taxonomy" id="2793269"/>
    <lineage>
        <taxon>Bacteria</taxon>
        <taxon>Pseudomonadati</taxon>
        <taxon>Bacteroidota</taxon>
        <taxon>Chitinophagia</taxon>
        <taxon>Chitinophagales</taxon>
        <taxon>Chitinophagaceae</taxon>
        <taxon>Panacibacter</taxon>
    </lineage>
</organism>
<dbReference type="RefSeq" id="WP_196992363.1">
    <property type="nucleotide sequence ID" value="NZ_JADWYR010000002.1"/>
</dbReference>
<comment type="caution">
    <text evidence="2">The sequence shown here is derived from an EMBL/GenBank/DDBJ whole genome shotgun (WGS) entry which is preliminary data.</text>
</comment>
<protein>
    <submittedName>
        <fullName evidence="2">DUF4097 family beta strand repeat protein</fullName>
    </submittedName>
</protein>
<sequence>MKKINYLFTLIIALGLCVFTNAQEYKIPVQNTKEGKITLNDFPHDLPVEGYNGNEIIIVSDKGGEPPARAKGLQPVYAGGTDNTGLAVSVEKNGNNITLQCLLPITKSANYKIKVPDNFNVEINNECGNAGDVKVANIKGEVAVKNCQAVEVKNVSGPLVLSTISGDINISFSGLPKERSISIASISGEIDVTLPGTAAMNIEIQTISGAIYSDFDFPADDKKIKRIGGNMIKSSLNGGGASVKITNVSGNIYLRKAK</sequence>
<reference evidence="2" key="1">
    <citation type="submission" date="2020-11" db="EMBL/GenBank/DDBJ databases">
        <title>Bacterial whole genome sequence for Panacibacter sp. DH6.</title>
        <authorList>
            <person name="Le V."/>
            <person name="Ko S."/>
            <person name="Ahn C.-Y."/>
            <person name="Oh H.-M."/>
        </authorList>
    </citation>
    <scope>NUCLEOTIDE SEQUENCE</scope>
    <source>
        <strain evidence="2">DH6</strain>
    </source>
</reference>
<feature type="domain" description="DUF4097" evidence="1">
    <location>
        <begin position="128"/>
        <end position="254"/>
    </location>
</feature>
<evidence type="ECO:0000259" key="1">
    <source>
        <dbReference type="Pfam" id="PF13349"/>
    </source>
</evidence>
<dbReference type="Pfam" id="PF13349">
    <property type="entry name" value="DUF4097"/>
    <property type="match status" value="1"/>
</dbReference>
<evidence type="ECO:0000313" key="2">
    <source>
        <dbReference type="EMBL" id="MBG9378325.1"/>
    </source>
</evidence>
<evidence type="ECO:0000313" key="3">
    <source>
        <dbReference type="Proteomes" id="UP000628448"/>
    </source>
</evidence>
<dbReference type="Proteomes" id="UP000628448">
    <property type="component" value="Unassembled WGS sequence"/>
</dbReference>
<proteinExistence type="predicted"/>
<keyword evidence="3" id="KW-1185">Reference proteome</keyword>